<dbReference type="PROSITE" id="PS50196">
    <property type="entry name" value="RANBD1"/>
    <property type="match status" value="1"/>
</dbReference>
<dbReference type="AlphaFoldDB" id="A0A811K8V5"/>
<dbReference type="PROSITE" id="PS50199">
    <property type="entry name" value="ZF_RANBP2_2"/>
    <property type="match status" value="1"/>
</dbReference>
<feature type="compositionally biased region" description="Low complexity" evidence="5">
    <location>
        <begin position="312"/>
        <end position="342"/>
    </location>
</feature>
<dbReference type="Gene3D" id="4.10.1060.10">
    <property type="entry name" value="Zinc finger, RanBP2-type"/>
    <property type="match status" value="1"/>
</dbReference>
<evidence type="ECO:0000256" key="5">
    <source>
        <dbReference type="SAM" id="MobiDB-lite"/>
    </source>
</evidence>
<comment type="caution">
    <text evidence="8">The sequence shown here is derived from an EMBL/GenBank/DDBJ whole genome shotgun (WGS) entry which is preliminary data.</text>
</comment>
<organism evidence="8 9">
    <name type="scientific">Bursaphelenchus okinawaensis</name>
    <dbReference type="NCBI Taxonomy" id="465554"/>
    <lineage>
        <taxon>Eukaryota</taxon>
        <taxon>Metazoa</taxon>
        <taxon>Ecdysozoa</taxon>
        <taxon>Nematoda</taxon>
        <taxon>Chromadorea</taxon>
        <taxon>Rhabditida</taxon>
        <taxon>Tylenchina</taxon>
        <taxon>Tylenchomorpha</taxon>
        <taxon>Aphelenchoidea</taxon>
        <taxon>Aphelenchoididae</taxon>
        <taxon>Bursaphelenchus</taxon>
    </lineage>
</organism>
<dbReference type="PROSITE" id="PS01358">
    <property type="entry name" value="ZF_RANBP2_1"/>
    <property type="match status" value="1"/>
</dbReference>
<feature type="region of interest" description="Disordered" evidence="5">
    <location>
        <begin position="312"/>
        <end position="392"/>
    </location>
</feature>
<dbReference type="GO" id="GO:0005737">
    <property type="term" value="C:cytoplasm"/>
    <property type="evidence" value="ECO:0007669"/>
    <property type="project" value="TreeGrafter"/>
</dbReference>
<dbReference type="GO" id="GO:0005096">
    <property type="term" value="F:GTPase activator activity"/>
    <property type="evidence" value="ECO:0007669"/>
    <property type="project" value="TreeGrafter"/>
</dbReference>
<dbReference type="InterPro" id="IPR001876">
    <property type="entry name" value="Znf_RanBP2"/>
</dbReference>
<dbReference type="Pfam" id="PF00638">
    <property type="entry name" value="Ran_BP1"/>
    <property type="match status" value="1"/>
</dbReference>
<keyword evidence="9" id="KW-1185">Reference proteome</keyword>
<evidence type="ECO:0008006" key="10">
    <source>
        <dbReference type="Google" id="ProtNLM"/>
    </source>
</evidence>
<gene>
    <name evidence="8" type="ORF">BOKJ2_LOCUS4278</name>
</gene>
<evidence type="ECO:0000313" key="8">
    <source>
        <dbReference type="EMBL" id="CAD5212477.1"/>
    </source>
</evidence>
<dbReference type="InterPro" id="IPR045255">
    <property type="entry name" value="RanBP1-like"/>
</dbReference>
<evidence type="ECO:0000256" key="1">
    <source>
        <dbReference type="ARBA" id="ARBA00022723"/>
    </source>
</evidence>
<dbReference type="SUPFAM" id="SSF50729">
    <property type="entry name" value="PH domain-like"/>
    <property type="match status" value="1"/>
</dbReference>
<evidence type="ECO:0000256" key="4">
    <source>
        <dbReference type="PROSITE-ProRule" id="PRU00322"/>
    </source>
</evidence>
<protein>
    <recommendedName>
        <fullName evidence="10">RanBP2-type domain-containing protein</fullName>
    </recommendedName>
</protein>
<dbReference type="PANTHER" id="PTHR23138:SF87">
    <property type="entry name" value="E3 SUMO-PROTEIN LIGASE RANBP2"/>
    <property type="match status" value="1"/>
</dbReference>
<dbReference type="PANTHER" id="PTHR23138">
    <property type="entry name" value="RAN BINDING PROTEIN"/>
    <property type="match status" value="1"/>
</dbReference>
<evidence type="ECO:0000259" key="7">
    <source>
        <dbReference type="PROSITE" id="PS50199"/>
    </source>
</evidence>
<keyword evidence="2 4" id="KW-0863">Zinc-finger</keyword>
<evidence type="ECO:0000256" key="3">
    <source>
        <dbReference type="ARBA" id="ARBA00022833"/>
    </source>
</evidence>
<dbReference type="Gene3D" id="2.30.29.30">
    <property type="entry name" value="Pleckstrin-homology domain (PH domain)/Phosphotyrosine-binding domain (PTB)"/>
    <property type="match status" value="1"/>
</dbReference>
<feature type="domain" description="RanBP2-type" evidence="7">
    <location>
        <begin position="242"/>
        <end position="271"/>
    </location>
</feature>
<dbReference type="Proteomes" id="UP000614601">
    <property type="component" value="Unassembled WGS sequence"/>
</dbReference>
<dbReference type="GO" id="GO:0005643">
    <property type="term" value="C:nuclear pore"/>
    <property type="evidence" value="ECO:0007669"/>
    <property type="project" value="TreeGrafter"/>
</dbReference>
<reference evidence="8" key="1">
    <citation type="submission" date="2020-09" db="EMBL/GenBank/DDBJ databases">
        <authorList>
            <person name="Kikuchi T."/>
        </authorList>
    </citation>
    <scope>NUCLEOTIDE SEQUENCE</scope>
    <source>
        <strain evidence="8">SH1</strain>
    </source>
</reference>
<dbReference type="SMART" id="SM00547">
    <property type="entry name" value="ZnF_RBZ"/>
    <property type="match status" value="1"/>
</dbReference>
<dbReference type="SMART" id="SM00160">
    <property type="entry name" value="RanBD"/>
    <property type="match status" value="1"/>
</dbReference>
<name>A0A811K8V5_9BILA</name>
<sequence>MADPTVNAERLLQRFEDTLKTFTEHYLTLQKTVITSHAQMDAKIARIEQSLSQLNIEGKSQTASMNGVQRSVCDSHEREVTRLVGLLETVLQTQMKNQTIQAQAAAQQQSIFGLLNNLSNQNAMASMPMMAPQMQQPGYQAAASAAQLPMASIQNRPAQPQQPIFQQAVQQPVSQSFAAPKVEKPAQPIFQAPQQVPAAVPVSAIKQEPKPIPAPAVSKPTPAQQPAAPKPTGGFGDQFNKKAGEWDCKGCYVRNAADKTVCPCCNLPKDAAPGDKPAAPAFKPSSFTAPAVSNAASGFSFGLAKPATTAATTPAAAKPSTDAATPTTTPATATPTSTPKPAGSVFGGGINSSQNTSSSFSFKPFATPSSANQSQSSTTDSPKPSLFGGNTGGLTFGSVSQNTSGTSFLAGKDNSFSFQVDPRRFAVFPPRANEGNEEANEDEPEAFQPDDSQFKKQHFALPEIVEVKTGEEDEDVLFNSRAKLYRFDPQTKEVKERGVGDIRLLKNRKSGVVRCVMRREQVLKLCANFAIKGITVDYKKGRSDTLVWSCNDFSEVDEKPDGECVVLICRFKEDTDATNFKKLVEENQ</sequence>
<dbReference type="InterPro" id="IPR011993">
    <property type="entry name" value="PH-like_dom_sf"/>
</dbReference>
<accession>A0A811K8V5</accession>
<keyword evidence="3" id="KW-0862">Zinc</keyword>
<evidence type="ECO:0000313" key="9">
    <source>
        <dbReference type="Proteomes" id="UP000614601"/>
    </source>
</evidence>
<feature type="compositionally biased region" description="Polar residues" evidence="5">
    <location>
        <begin position="367"/>
        <end position="382"/>
    </location>
</feature>
<feature type="compositionally biased region" description="Low complexity" evidence="5">
    <location>
        <begin position="351"/>
        <end position="362"/>
    </location>
</feature>
<dbReference type="EMBL" id="CAJFDH010000002">
    <property type="protein sequence ID" value="CAD5212477.1"/>
    <property type="molecule type" value="Genomic_DNA"/>
</dbReference>
<proteinExistence type="predicted"/>
<dbReference type="InterPro" id="IPR000156">
    <property type="entry name" value="Ran_bind_dom"/>
</dbReference>
<evidence type="ECO:0000256" key="2">
    <source>
        <dbReference type="ARBA" id="ARBA00022771"/>
    </source>
</evidence>
<dbReference type="GO" id="GO:0008270">
    <property type="term" value="F:zinc ion binding"/>
    <property type="evidence" value="ECO:0007669"/>
    <property type="project" value="UniProtKB-KW"/>
</dbReference>
<dbReference type="CDD" id="cd00835">
    <property type="entry name" value="RanBD_family"/>
    <property type="match status" value="1"/>
</dbReference>
<feature type="domain" description="RanBD1" evidence="6">
    <location>
        <begin position="460"/>
        <end position="588"/>
    </location>
</feature>
<feature type="region of interest" description="Disordered" evidence="5">
    <location>
        <begin position="210"/>
        <end position="238"/>
    </location>
</feature>
<dbReference type="EMBL" id="CAJFCW020000002">
    <property type="protein sequence ID" value="CAG9096228.1"/>
    <property type="molecule type" value="Genomic_DNA"/>
</dbReference>
<feature type="compositionally biased region" description="Low complexity" evidence="5">
    <location>
        <begin position="219"/>
        <end position="232"/>
    </location>
</feature>
<dbReference type="OrthoDB" id="2357150at2759"/>
<keyword evidence="1" id="KW-0479">Metal-binding</keyword>
<dbReference type="Proteomes" id="UP000783686">
    <property type="component" value="Unassembled WGS sequence"/>
</dbReference>
<evidence type="ECO:0000259" key="6">
    <source>
        <dbReference type="PROSITE" id="PS50196"/>
    </source>
</evidence>